<protein>
    <submittedName>
        <fullName evidence="1">Uncharacterized protein</fullName>
    </submittedName>
</protein>
<accession>A0A813H266</accession>
<reference evidence="1" key="1">
    <citation type="submission" date="2021-02" db="EMBL/GenBank/DDBJ databases">
        <authorList>
            <person name="Dougan E. K."/>
            <person name="Rhodes N."/>
            <person name="Thang M."/>
            <person name="Chan C."/>
        </authorList>
    </citation>
    <scope>NUCLEOTIDE SEQUENCE</scope>
</reference>
<proteinExistence type="predicted"/>
<feature type="non-terminal residue" evidence="1">
    <location>
        <position position="177"/>
    </location>
</feature>
<gene>
    <name evidence="1" type="ORF">PGLA1383_LOCUS47797</name>
</gene>
<keyword evidence="2" id="KW-1185">Reference proteome</keyword>
<sequence>FEVAKLSWARPGPTGWWTEGVPGQAFKVTVQCGSGPEGGFVTFLEAGAPSYELRGQDIAGVFVKVVGDAGSARHMSVPADVSALSDSVAMIESWVHAVPKGSAVLLALVGVAPGSLARILAALSPLGVPVQAPTVSCAALAAVGVRPEAGAYQAGSWFSTHASSDVAYATMALQKPF</sequence>
<dbReference type="AlphaFoldDB" id="A0A813H266"/>
<dbReference type="EMBL" id="CAJNNV010030208">
    <property type="protein sequence ID" value="CAE8631792.1"/>
    <property type="molecule type" value="Genomic_DNA"/>
</dbReference>
<evidence type="ECO:0000313" key="1">
    <source>
        <dbReference type="EMBL" id="CAE8631792.1"/>
    </source>
</evidence>
<organism evidence="1 2">
    <name type="scientific">Polarella glacialis</name>
    <name type="common">Dinoflagellate</name>
    <dbReference type="NCBI Taxonomy" id="89957"/>
    <lineage>
        <taxon>Eukaryota</taxon>
        <taxon>Sar</taxon>
        <taxon>Alveolata</taxon>
        <taxon>Dinophyceae</taxon>
        <taxon>Suessiales</taxon>
        <taxon>Suessiaceae</taxon>
        <taxon>Polarella</taxon>
    </lineage>
</organism>
<comment type="caution">
    <text evidence="1">The sequence shown here is derived from an EMBL/GenBank/DDBJ whole genome shotgun (WGS) entry which is preliminary data.</text>
</comment>
<dbReference type="Proteomes" id="UP000654075">
    <property type="component" value="Unassembled WGS sequence"/>
</dbReference>
<name>A0A813H266_POLGL</name>
<evidence type="ECO:0000313" key="2">
    <source>
        <dbReference type="Proteomes" id="UP000654075"/>
    </source>
</evidence>